<name>A0A1Y0B3L0_9LAMI</name>
<evidence type="ECO:0000313" key="1">
    <source>
        <dbReference type="EMBL" id="ART32001.1"/>
    </source>
</evidence>
<proteinExistence type="predicted"/>
<dbReference type="AlphaFoldDB" id="A0A1Y0B3L0"/>
<dbReference type="EMBL" id="KY774314">
    <property type="protein sequence ID" value="ART32001.1"/>
    <property type="molecule type" value="Genomic_DNA"/>
</dbReference>
<accession>A0A1Y0B3L0</accession>
<geneLocation type="mitochondrion" evidence="1"/>
<sequence>MGASLGRLIRIDCCQADTLQASLFKLPGAATIALAGAAVADICSSRKARD</sequence>
<gene>
    <name evidence="1" type="ORF">AEK19_MT1830</name>
</gene>
<reference evidence="1" key="1">
    <citation type="submission" date="2017-03" db="EMBL/GenBank/DDBJ databases">
        <title>The mitochondrial genome of the carnivorous plant Utricularia reniformis (Lentibulariaceae): structure, comparative analysis and evolutionary landmarks.</title>
        <authorList>
            <person name="Silva S.R."/>
            <person name="Alvarenga D.O."/>
            <person name="Michael T.P."/>
            <person name="Miranda V.F.O."/>
            <person name="Varani A.M."/>
        </authorList>
    </citation>
    <scope>NUCLEOTIDE SEQUENCE</scope>
</reference>
<keyword evidence="1" id="KW-0496">Mitochondrion</keyword>
<organism evidence="1">
    <name type="scientific">Utricularia reniformis</name>
    <dbReference type="NCBI Taxonomy" id="192314"/>
    <lineage>
        <taxon>Eukaryota</taxon>
        <taxon>Viridiplantae</taxon>
        <taxon>Streptophyta</taxon>
        <taxon>Embryophyta</taxon>
        <taxon>Tracheophyta</taxon>
        <taxon>Spermatophyta</taxon>
        <taxon>Magnoliopsida</taxon>
        <taxon>eudicotyledons</taxon>
        <taxon>Gunneridae</taxon>
        <taxon>Pentapetalae</taxon>
        <taxon>asterids</taxon>
        <taxon>lamiids</taxon>
        <taxon>Lamiales</taxon>
        <taxon>Lentibulariaceae</taxon>
        <taxon>Utricularia</taxon>
    </lineage>
</organism>
<protein>
    <submittedName>
        <fullName evidence="1">Uncharacterized protein</fullName>
    </submittedName>
</protein>